<keyword evidence="7" id="KW-1185">Reference proteome</keyword>
<evidence type="ECO:0000256" key="3">
    <source>
        <dbReference type="ARBA" id="ARBA00023295"/>
    </source>
</evidence>
<dbReference type="PROSITE" id="PS51257">
    <property type="entry name" value="PROKAR_LIPOPROTEIN"/>
    <property type="match status" value="1"/>
</dbReference>
<evidence type="ECO:0000313" key="6">
    <source>
        <dbReference type="EMBL" id="RED95302.1"/>
    </source>
</evidence>
<evidence type="ECO:0000256" key="1">
    <source>
        <dbReference type="ARBA" id="ARBA00007754"/>
    </source>
</evidence>
<dbReference type="AlphaFoldDB" id="A0A3D9KZ27"/>
<evidence type="ECO:0000256" key="4">
    <source>
        <dbReference type="PROSITE-ProRule" id="PRU01100"/>
    </source>
</evidence>
<evidence type="ECO:0000313" key="7">
    <source>
        <dbReference type="Proteomes" id="UP000256779"/>
    </source>
</evidence>
<proteinExistence type="inferred from homology"/>
<feature type="active site" description="Proton donor" evidence="4">
    <location>
        <position position="205"/>
    </location>
</feature>
<dbReference type="InterPro" id="IPR000805">
    <property type="entry name" value="Glyco_hydro_26"/>
</dbReference>
<dbReference type="GO" id="GO:0016985">
    <property type="term" value="F:mannan endo-1,4-beta-mannosidase activity"/>
    <property type="evidence" value="ECO:0007669"/>
    <property type="project" value="InterPro"/>
</dbReference>
<dbReference type="EMBL" id="QREG01000018">
    <property type="protein sequence ID" value="RED95302.1"/>
    <property type="molecule type" value="Genomic_DNA"/>
</dbReference>
<accession>A0A3D9KZ27</accession>
<dbReference type="PANTHER" id="PTHR40079">
    <property type="entry name" value="MANNAN ENDO-1,4-BETA-MANNOSIDASE E-RELATED"/>
    <property type="match status" value="1"/>
</dbReference>
<dbReference type="PROSITE" id="PS51764">
    <property type="entry name" value="GH26"/>
    <property type="match status" value="1"/>
</dbReference>
<dbReference type="InterPro" id="IPR022790">
    <property type="entry name" value="GH26_dom"/>
</dbReference>
<dbReference type="RefSeq" id="WP_115869382.1">
    <property type="nucleotide sequence ID" value="NZ_QREG01000018.1"/>
</dbReference>
<reference evidence="6 7" key="1">
    <citation type="submission" date="2018-07" db="EMBL/GenBank/DDBJ databases">
        <title>Genomic Encyclopedia of Type Strains, Phase IV (KMG-IV): sequencing the most valuable type-strain genomes for metagenomic binning, comparative biology and taxonomic classification.</title>
        <authorList>
            <person name="Goeker M."/>
        </authorList>
    </citation>
    <scope>NUCLEOTIDE SEQUENCE [LARGE SCALE GENOMIC DNA]</scope>
    <source>
        <strain evidence="6 7">DSM 4134</strain>
    </source>
</reference>
<keyword evidence="3 4" id="KW-0326">Glycosidase</keyword>
<dbReference type="InterPro" id="IPR017853">
    <property type="entry name" value="GH"/>
</dbReference>
<sequence>MDSLKINKYLALVIGVLLMACTEIDEPEIPQRNPEPENVVLTLVDPNATPETKALYANLWKIQSEGFMFGHHDDLLYGREWYTDAGRSDTREVCGDYPAVYSVDFAEIMDDRHATADLNDDRKRTILEARTRGEVITACIHINNPLTGGDSWDNSNDTVVKEILTEGSATHEKYQLWLDRLAAFVSDLKDEQGQLIPILFRPYHEHTQEWSWWGSKCTTQDEFIRFWQYTVDYLVDIKGVHNLIFAISPQLDGMAPKERLLYRWPGDDYVDFIGMDSYHGTYTEALASNVKNLAALSKEKLKPCGVTETGVEGIRDNSGKEYANYWTQEILNPIIGKDISLVVMWRNKYDPNFQGHHYYGPWIKHASASDFVDFYESSFTIFSQDLPNMYAMPDAVEVK</sequence>
<feature type="active site" description="Nucleophile" evidence="4">
    <location>
        <position position="308"/>
    </location>
</feature>
<gene>
    <name evidence="6" type="ORF">C7460_11879</name>
</gene>
<dbReference type="Gene3D" id="3.20.20.80">
    <property type="entry name" value="Glycosidases"/>
    <property type="match status" value="1"/>
</dbReference>
<keyword evidence="2 4" id="KW-0378">Hydrolase</keyword>
<dbReference type="Pfam" id="PF02156">
    <property type="entry name" value="Glyco_hydro_26"/>
    <property type="match status" value="1"/>
</dbReference>
<dbReference type="GO" id="GO:0006080">
    <property type="term" value="P:substituted mannan metabolic process"/>
    <property type="evidence" value="ECO:0007669"/>
    <property type="project" value="InterPro"/>
</dbReference>
<dbReference type="OrthoDB" id="9816550at2"/>
<comment type="similarity">
    <text evidence="1 4">Belongs to the glycosyl hydrolase 26 family.</text>
</comment>
<protein>
    <submittedName>
        <fullName evidence="6">Mannan endo-1,4-beta-mannosidase</fullName>
    </submittedName>
</protein>
<comment type="caution">
    <text evidence="6">The sequence shown here is derived from an EMBL/GenBank/DDBJ whole genome shotgun (WGS) entry which is preliminary data.</text>
</comment>
<evidence type="ECO:0000256" key="2">
    <source>
        <dbReference type="ARBA" id="ARBA00022801"/>
    </source>
</evidence>
<dbReference type="Proteomes" id="UP000256779">
    <property type="component" value="Unassembled WGS sequence"/>
</dbReference>
<dbReference type="SUPFAM" id="SSF51445">
    <property type="entry name" value="(Trans)glycosidases"/>
    <property type="match status" value="1"/>
</dbReference>
<dbReference type="PANTHER" id="PTHR40079:SF4">
    <property type="entry name" value="GH26 DOMAIN-CONTAINING PROTEIN-RELATED"/>
    <property type="match status" value="1"/>
</dbReference>
<evidence type="ECO:0000259" key="5">
    <source>
        <dbReference type="PROSITE" id="PS51764"/>
    </source>
</evidence>
<feature type="domain" description="GH26" evidence="5">
    <location>
        <begin position="50"/>
        <end position="384"/>
    </location>
</feature>
<dbReference type="PRINTS" id="PR00739">
    <property type="entry name" value="GLHYDRLASE26"/>
</dbReference>
<organism evidence="6 7">
    <name type="scientific">Marinoscillum furvescens DSM 4134</name>
    <dbReference type="NCBI Taxonomy" id="1122208"/>
    <lineage>
        <taxon>Bacteria</taxon>
        <taxon>Pseudomonadati</taxon>
        <taxon>Bacteroidota</taxon>
        <taxon>Cytophagia</taxon>
        <taxon>Cytophagales</taxon>
        <taxon>Reichenbachiellaceae</taxon>
        <taxon>Marinoscillum</taxon>
    </lineage>
</organism>
<name>A0A3D9KZ27_MARFU</name>